<dbReference type="PANTHER" id="PTHR33112:SF8">
    <property type="entry name" value="HETEROKARYON INCOMPATIBILITY DOMAIN-CONTAINING PROTEIN"/>
    <property type="match status" value="1"/>
</dbReference>
<evidence type="ECO:0000313" key="3">
    <source>
        <dbReference type="Proteomes" id="UP000094526"/>
    </source>
</evidence>
<feature type="domain" description="Heterokaryon incompatibility" evidence="1">
    <location>
        <begin position="116"/>
        <end position="216"/>
    </location>
</feature>
<name>A0A1C1CNL1_9EURO</name>
<keyword evidence="3" id="KW-1185">Reference proteome</keyword>
<evidence type="ECO:0000313" key="2">
    <source>
        <dbReference type="EMBL" id="OCT50042.1"/>
    </source>
</evidence>
<dbReference type="Gene3D" id="3.50.50.60">
    <property type="entry name" value="FAD/NAD(P)-binding domain"/>
    <property type="match status" value="1"/>
</dbReference>
<accession>A0A1C1CNL1</accession>
<dbReference type="SUPFAM" id="SSF51905">
    <property type="entry name" value="FAD/NAD(P)-binding domain"/>
    <property type="match status" value="1"/>
</dbReference>
<gene>
    <name evidence="2" type="ORF">CLCR_06621</name>
</gene>
<sequence length="564" mass="62313">MLSRISLEDLLQLEEELEDSPPTCSPQIGVDTRRAEILMLWVAARKTRIRQKGWDTGKNGRVGIAGLRIRALTVQYLTPTQKILPTRLLDVSSALSDDHIMLCGSQSLRVGVKCATLRHCWGGQCNKRLTMKKLSQFQQGIPLSDLPRTFRDEMFVTTRLGLHFLWIDALCTIQAWADDADWIQEASTIGDVYANPRTTIAAITSRNSEGGLLHGREKSTLDLEPLASRSWAFQEWLFSKRLLHFGKHQVRWQCFCLAASEVYHGGGSGDDGGLDAYVVSKKGIISQKALTNATERLPALTGIARMVHKILNSTEDDYLAGIWKPHLLQESLWQSAHHTPASAGTDTFFCRIVLHRKTFLDSKPKADSISMAPASANAVTRVVEELVTEGLLPRTQVHLDILDLNEFPIEEINATGIRTAAGQVDVDLIVLATGFDGLTGGFMDIDLRGVDGRTLKQHWSEGVKTSVGVAVPGFPNMLFLFGPQAPSPCSNGPSCIHFQGRWFEKLIQGALAEGVDTIEATEESANDWVEKIRERWEATLLPQGKISLLFPGDIPVLLLTPLHS</sequence>
<dbReference type="EMBL" id="LGRB01000010">
    <property type="protein sequence ID" value="OCT50042.1"/>
    <property type="molecule type" value="Genomic_DNA"/>
</dbReference>
<dbReference type="Pfam" id="PF06985">
    <property type="entry name" value="HET"/>
    <property type="match status" value="1"/>
</dbReference>
<organism evidence="2 3">
    <name type="scientific">Cladophialophora carrionii</name>
    <dbReference type="NCBI Taxonomy" id="86049"/>
    <lineage>
        <taxon>Eukaryota</taxon>
        <taxon>Fungi</taxon>
        <taxon>Dikarya</taxon>
        <taxon>Ascomycota</taxon>
        <taxon>Pezizomycotina</taxon>
        <taxon>Eurotiomycetes</taxon>
        <taxon>Chaetothyriomycetidae</taxon>
        <taxon>Chaetothyriales</taxon>
        <taxon>Herpotrichiellaceae</taxon>
        <taxon>Cladophialophora</taxon>
    </lineage>
</organism>
<dbReference type="AlphaFoldDB" id="A0A1C1CNL1"/>
<dbReference type="VEuPathDB" id="FungiDB:G647_08956"/>
<protein>
    <recommendedName>
        <fullName evidence="1">Heterokaryon incompatibility domain-containing protein</fullName>
    </recommendedName>
</protein>
<dbReference type="InterPro" id="IPR010730">
    <property type="entry name" value="HET"/>
</dbReference>
<dbReference type="STRING" id="86049.A0A1C1CNL1"/>
<dbReference type="OrthoDB" id="5362512at2759"/>
<dbReference type="VEuPathDB" id="FungiDB:G647_10009"/>
<dbReference type="PANTHER" id="PTHR33112">
    <property type="entry name" value="DOMAIN PROTEIN, PUTATIVE-RELATED"/>
    <property type="match status" value="1"/>
</dbReference>
<dbReference type="Proteomes" id="UP000094526">
    <property type="component" value="Unassembled WGS sequence"/>
</dbReference>
<reference evidence="3" key="1">
    <citation type="submission" date="2015-07" db="EMBL/GenBank/DDBJ databases">
        <authorList>
            <person name="Teixeira M.M."/>
            <person name="Souza R.C."/>
            <person name="Almeida L.G."/>
            <person name="Vicente V.A."/>
            <person name="de Hoog S."/>
            <person name="Bocca A.L."/>
            <person name="de Almeida S.R."/>
            <person name="Vasconcelos A.T."/>
            <person name="Felipe M.S."/>
        </authorList>
    </citation>
    <scope>NUCLEOTIDE SEQUENCE [LARGE SCALE GENOMIC DNA]</scope>
    <source>
        <strain evidence="3">KSF</strain>
    </source>
</reference>
<evidence type="ECO:0000259" key="1">
    <source>
        <dbReference type="Pfam" id="PF06985"/>
    </source>
</evidence>
<dbReference type="InterPro" id="IPR036188">
    <property type="entry name" value="FAD/NAD-bd_sf"/>
</dbReference>
<comment type="caution">
    <text evidence="2">The sequence shown here is derived from an EMBL/GenBank/DDBJ whole genome shotgun (WGS) entry which is preliminary data.</text>
</comment>
<proteinExistence type="predicted"/>
<dbReference type="VEuPathDB" id="FungiDB:CLCR_06621"/>